<evidence type="ECO:0000313" key="4">
    <source>
        <dbReference type="EMBL" id="APZ95711.1"/>
    </source>
</evidence>
<dbReference type="SUPFAM" id="SSF52266">
    <property type="entry name" value="SGNH hydrolase"/>
    <property type="match status" value="1"/>
</dbReference>
<evidence type="ECO:0000259" key="3">
    <source>
        <dbReference type="Pfam" id="PF16227"/>
    </source>
</evidence>
<feature type="compositionally biased region" description="Polar residues" evidence="1">
    <location>
        <begin position="612"/>
        <end position="622"/>
    </location>
</feature>
<feature type="signal peptide" evidence="2">
    <location>
        <begin position="1"/>
        <end position="33"/>
    </location>
</feature>
<feature type="chain" id="PRO_5012930346" description="DUF4886 domain-containing protein" evidence="2">
    <location>
        <begin position="34"/>
        <end position="667"/>
    </location>
</feature>
<evidence type="ECO:0000256" key="2">
    <source>
        <dbReference type="SAM" id="SignalP"/>
    </source>
</evidence>
<evidence type="ECO:0000256" key="1">
    <source>
        <dbReference type="SAM" id="MobiDB-lite"/>
    </source>
</evidence>
<accession>A0A1P8WNT2</accession>
<name>A0A1P8WNT2_9PLAN</name>
<feature type="region of interest" description="Disordered" evidence="1">
    <location>
        <begin position="602"/>
        <end position="625"/>
    </location>
</feature>
<evidence type="ECO:0000313" key="5">
    <source>
        <dbReference type="Proteomes" id="UP000187735"/>
    </source>
</evidence>
<dbReference type="GO" id="GO:0016788">
    <property type="term" value="F:hydrolase activity, acting on ester bonds"/>
    <property type="evidence" value="ECO:0007669"/>
    <property type="project" value="UniProtKB-ARBA"/>
</dbReference>
<dbReference type="STRING" id="1891926.Fuma_05372"/>
<dbReference type="KEGG" id="fmr:Fuma_05372"/>
<dbReference type="Gene3D" id="3.40.50.1820">
    <property type="entry name" value="alpha/beta hydrolase"/>
    <property type="match status" value="1"/>
</dbReference>
<dbReference type="AlphaFoldDB" id="A0A1P8WNT2"/>
<dbReference type="SUPFAM" id="SSF53474">
    <property type="entry name" value="alpha/beta-Hydrolases"/>
    <property type="match status" value="1"/>
</dbReference>
<dbReference type="NCBIfam" id="NF047580">
    <property type="entry name" value="BPSS1187_fam"/>
    <property type="match status" value="1"/>
</dbReference>
<reference evidence="4 5" key="1">
    <citation type="journal article" date="2016" name="Front. Microbiol.">
        <title>Fuerstia marisgermanicae gen. nov., sp. nov., an Unusual Member of the Phylum Planctomycetes from the German Wadden Sea.</title>
        <authorList>
            <person name="Kohn T."/>
            <person name="Heuer A."/>
            <person name="Jogler M."/>
            <person name="Vollmers J."/>
            <person name="Boedeker C."/>
            <person name="Bunk B."/>
            <person name="Rast P."/>
            <person name="Borchert D."/>
            <person name="Glockner I."/>
            <person name="Freese H.M."/>
            <person name="Klenk H.P."/>
            <person name="Overmann J."/>
            <person name="Kaster A.K."/>
            <person name="Rohde M."/>
            <person name="Wiegand S."/>
            <person name="Jogler C."/>
        </authorList>
    </citation>
    <scope>NUCLEOTIDE SEQUENCE [LARGE SCALE GENOMIC DNA]</scope>
    <source>
        <strain evidence="4 5">NH11</strain>
    </source>
</reference>
<organism evidence="4 5">
    <name type="scientific">Fuerstiella marisgermanici</name>
    <dbReference type="NCBI Taxonomy" id="1891926"/>
    <lineage>
        <taxon>Bacteria</taxon>
        <taxon>Pseudomonadati</taxon>
        <taxon>Planctomycetota</taxon>
        <taxon>Planctomycetia</taxon>
        <taxon>Planctomycetales</taxon>
        <taxon>Planctomycetaceae</taxon>
        <taxon>Fuerstiella</taxon>
    </lineage>
</organism>
<proteinExistence type="predicted"/>
<protein>
    <recommendedName>
        <fullName evidence="3">DUF4886 domain-containing protein</fullName>
    </recommendedName>
</protein>
<dbReference type="Proteomes" id="UP000187735">
    <property type="component" value="Chromosome"/>
</dbReference>
<keyword evidence="2" id="KW-0732">Signal</keyword>
<dbReference type="InterPro" id="IPR029058">
    <property type="entry name" value="AB_hydrolase_fold"/>
</dbReference>
<dbReference type="Pfam" id="PF16227">
    <property type="entry name" value="DUF4886"/>
    <property type="match status" value="1"/>
</dbReference>
<feature type="domain" description="DUF4886" evidence="3">
    <location>
        <begin position="48"/>
        <end position="173"/>
    </location>
</feature>
<sequence precursor="true">MNLEKTTYAMFRSPLLLCLVASITAGVCQPSLAGSTNIQDQESQQHVRILTVGNSFTHNATRYLDEIVEAAGHKLTHKMLSIGGSSLEQHAGKATAFEKDRNDKSALYSRGESLQQALQSEPWDIVTIQQVSFKSHDVTTYRPHAQQLADIIHRYAPQARLLVHQTWAYRSDDPRFRKAKPRAGEPATQKEMYDGLSEAYRTITAELSAGRIPVGDAFWKADNDPKWGYRVSDKLNLKEFQHPQLPDQKHSLHVGYRWNNRDGKQQLGMDGHHANLAGEYLGACVWFECLFGESPVGNTFVPEKLDAEFAAHLQTVAHQAAVQGGDVIHGVVADQSPAFDDPEPQRYQLRARASEIDSRAKEYPEIGFVFGSDKKPADMEYAAVDTRVAPQGKLAIWLMGHNAGLFERLNGYGIHAIGVSYARGWFGKLAQPQPADAYARGRIRLEAATGLDFSDELDLLPPDGAAERARQLLIWLCKENPQGKWDQFLTDNQSRLRWDKIIVTGASHGSTTAARFAKHQRVDRVVMLCGPRDQDQDWQGLPSATPANRFFGFTHVLDGGWTGDHYCRSWELLGLHAFGPIVNVDDTQPPYQNSRRLITAADVDGDARRAHSSVTPGGSSPKNGDGEMLFDPVWEYLYTHDVAAVGEPTEEDSDCQRVHVRYDTAAP</sequence>
<gene>
    <name evidence="4" type="ORF">Fuma_05372</name>
</gene>
<keyword evidence="5" id="KW-1185">Reference proteome</keyword>
<dbReference type="InterPro" id="IPR036514">
    <property type="entry name" value="SGNH_hydro_sf"/>
</dbReference>
<dbReference type="Gene3D" id="3.40.50.1110">
    <property type="entry name" value="SGNH hydrolase"/>
    <property type="match status" value="1"/>
</dbReference>
<dbReference type="InterPro" id="IPR032616">
    <property type="entry name" value="DUF4886"/>
</dbReference>
<dbReference type="InterPro" id="IPR058180">
    <property type="entry name" value="BPSS1187-like"/>
</dbReference>
<dbReference type="EMBL" id="CP017641">
    <property type="protein sequence ID" value="APZ95711.1"/>
    <property type="molecule type" value="Genomic_DNA"/>
</dbReference>